<dbReference type="OrthoDB" id="9931540at2"/>
<feature type="transmembrane region" description="Helical" evidence="1">
    <location>
        <begin position="85"/>
        <end position="102"/>
    </location>
</feature>
<sequence length="104" mass="11557">MAHNSIKWISLVLLGLFTLAVVAILFVSGGGLGFALAPMVCDNPASCQGMFSILAVWMLVLFPVQLILSLLIGWVCFFLQKYKQAMWLTWGVSMLWLVFIFVSL</sequence>
<reference evidence="2 3" key="1">
    <citation type="submission" date="2018-06" db="EMBL/GenBank/DDBJ databases">
        <authorList>
            <consortium name="Pathogen Informatics"/>
            <person name="Doyle S."/>
        </authorList>
    </citation>
    <scope>NUCLEOTIDE SEQUENCE [LARGE SCALE GENOMIC DNA]</scope>
    <source>
        <strain evidence="2 3">NCTC13315</strain>
    </source>
</reference>
<dbReference type="RefSeq" id="WP_115302533.1">
    <property type="nucleotide sequence ID" value="NZ_CAAAHO010000001.1"/>
</dbReference>
<evidence type="ECO:0000256" key="1">
    <source>
        <dbReference type="SAM" id="Phobius"/>
    </source>
</evidence>
<accession>A0A378I2D7</accession>
<dbReference type="EMBL" id="UGNV01000001">
    <property type="protein sequence ID" value="STX28816.1"/>
    <property type="molecule type" value="Genomic_DNA"/>
</dbReference>
<feature type="transmembrane region" description="Helical" evidence="1">
    <location>
        <begin position="49"/>
        <end position="78"/>
    </location>
</feature>
<feature type="transmembrane region" description="Helical" evidence="1">
    <location>
        <begin position="12"/>
        <end position="37"/>
    </location>
</feature>
<keyword evidence="1" id="KW-0472">Membrane</keyword>
<evidence type="ECO:0000313" key="3">
    <source>
        <dbReference type="Proteomes" id="UP000254968"/>
    </source>
</evidence>
<organism evidence="2 3">
    <name type="scientific">Legionella beliardensis</name>
    <dbReference type="NCBI Taxonomy" id="91822"/>
    <lineage>
        <taxon>Bacteria</taxon>
        <taxon>Pseudomonadati</taxon>
        <taxon>Pseudomonadota</taxon>
        <taxon>Gammaproteobacteria</taxon>
        <taxon>Legionellales</taxon>
        <taxon>Legionellaceae</taxon>
        <taxon>Legionella</taxon>
    </lineage>
</organism>
<dbReference type="AlphaFoldDB" id="A0A378I2D7"/>
<keyword evidence="1" id="KW-1133">Transmembrane helix</keyword>
<protein>
    <recommendedName>
        <fullName evidence="4">Transmembrane protein</fullName>
    </recommendedName>
</protein>
<name>A0A378I2D7_9GAMM</name>
<evidence type="ECO:0008006" key="4">
    <source>
        <dbReference type="Google" id="ProtNLM"/>
    </source>
</evidence>
<proteinExistence type="predicted"/>
<dbReference type="Proteomes" id="UP000254968">
    <property type="component" value="Unassembled WGS sequence"/>
</dbReference>
<evidence type="ECO:0000313" key="2">
    <source>
        <dbReference type="EMBL" id="STX28816.1"/>
    </source>
</evidence>
<keyword evidence="3" id="KW-1185">Reference proteome</keyword>
<gene>
    <name evidence="2" type="ORF">NCTC13315_01350</name>
</gene>
<keyword evidence="1" id="KW-0812">Transmembrane</keyword>